<keyword evidence="7" id="KW-0418">Kinase</keyword>
<dbReference type="GO" id="GO:0009401">
    <property type="term" value="P:phosphoenolpyruvate-dependent sugar phosphotransferase system"/>
    <property type="evidence" value="ECO:0007669"/>
    <property type="project" value="UniProtKB-KW"/>
</dbReference>
<keyword evidence="5 12" id="KW-0808">Transferase</keyword>
<evidence type="ECO:0000256" key="8">
    <source>
        <dbReference type="ARBA" id="ARBA00037387"/>
    </source>
</evidence>
<dbReference type="InterPro" id="IPR051351">
    <property type="entry name" value="Ascorbate-PTS_EIIA_comp"/>
</dbReference>
<evidence type="ECO:0000256" key="7">
    <source>
        <dbReference type="ARBA" id="ARBA00022777"/>
    </source>
</evidence>
<sequence>MLLSDMISKQRVIFAEQFADWRSAVHHACSVLLTDGSIQPAYVQAIIDSIEKHGAYIVIAPDIAMPHAQGNAETVARSVVSFMKVERPVIFDADDRSKDARLFFTLAAQDSNSHLENMAALAEMLDNEALIADLLAANQIDDLRRICAQYHI</sequence>
<dbReference type="InterPro" id="IPR002178">
    <property type="entry name" value="PTS_EIIA_type-2_dom"/>
</dbReference>
<dbReference type="Proteomes" id="UP000254575">
    <property type="component" value="Unassembled WGS sequence"/>
</dbReference>
<evidence type="ECO:0000256" key="9">
    <source>
        <dbReference type="ARBA" id="ARBA00041175"/>
    </source>
</evidence>
<dbReference type="RefSeq" id="WP_115217864.1">
    <property type="nucleotide sequence ID" value="NZ_UHIA01000003.1"/>
</dbReference>
<accession>A0A380MK67</accession>
<dbReference type="PANTHER" id="PTHR36203">
    <property type="entry name" value="ASCORBATE-SPECIFIC PTS SYSTEM EIIA COMPONENT"/>
    <property type="match status" value="1"/>
</dbReference>
<keyword evidence="2" id="KW-0813">Transport</keyword>
<dbReference type="InterPro" id="IPR016152">
    <property type="entry name" value="PTrfase/Anion_transptr"/>
</dbReference>
<comment type="function">
    <text evidence="8">The phosphoenolpyruvate-dependent sugar phosphotransferase system (sugar PTS), a major carbohydrate active transport system, catalyzes the phosphorylation of incoming sugar substrates concomitantly with their translocation across the cell membrane. The enzyme II UlaABC PTS system is involved in ascorbate transport.</text>
</comment>
<dbReference type="GO" id="GO:0016301">
    <property type="term" value="F:kinase activity"/>
    <property type="evidence" value="ECO:0007669"/>
    <property type="project" value="UniProtKB-KW"/>
</dbReference>
<dbReference type="GO" id="GO:0005737">
    <property type="term" value="C:cytoplasm"/>
    <property type="evidence" value="ECO:0007669"/>
    <property type="project" value="UniProtKB-SubCell"/>
</dbReference>
<proteinExistence type="predicted"/>
<feature type="domain" description="PTS EIIA type-2" evidence="11">
    <location>
        <begin position="5"/>
        <end position="150"/>
    </location>
</feature>
<keyword evidence="6" id="KW-0598">Phosphotransferase system</keyword>
<name>A0A380MK67_9GAMM</name>
<evidence type="ECO:0000256" key="3">
    <source>
        <dbReference type="ARBA" id="ARBA00022490"/>
    </source>
</evidence>
<comment type="subcellular location">
    <subcellularLocation>
        <location evidence="1">Cytoplasm</location>
    </subcellularLocation>
</comment>
<dbReference type="OrthoDB" id="1634238at2"/>
<keyword evidence="13" id="KW-1185">Reference proteome</keyword>
<organism evidence="12 13">
    <name type="scientific">Suttonella indologenes</name>
    <dbReference type="NCBI Taxonomy" id="13276"/>
    <lineage>
        <taxon>Bacteria</taxon>
        <taxon>Pseudomonadati</taxon>
        <taxon>Pseudomonadota</taxon>
        <taxon>Gammaproteobacteria</taxon>
        <taxon>Cardiobacteriales</taxon>
        <taxon>Cardiobacteriaceae</taxon>
        <taxon>Suttonella</taxon>
    </lineage>
</organism>
<evidence type="ECO:0000256" key="5">
    <source>
        <dbReference type="ARBA" id="ARBA00022679"/>
    </source>
</evidence>
<reference evidence="12 13" key="1">
    <citation type="submission" date="2018-06" db="EMBL/GenBank/DDBJ databases">
        <authorList>
            <consortium name="Pathogen Informatics"/>
            <person name="Doyle S."/>
        </authorList>
    </citation>
    <scope>NUCLEOTIDE SEQUENCE [LARGE SCALE GENOMIC DNA]</scope>
    <source>
        <strain evidence="12 13">NCTC10717</strain>
    </source>
</reference>
<keyword evidence="3" id="KW-0963">Cytoplasm</keyword>
<evidence type="ECO:0000256" key="4">
    <source>
        <dbReference type="ARBA" id="ARBA00022553"/>
    </source>
</evidence>
<protein>
    <recommendedName>
        <fullName evidence="9">Ascorbate-specific PTS system EIIA component</fullName>
    </recommendedName>
    <alternativeName>
        <fullName evidence="10">Ascorbate-specific phosphotransferase enzyme IIA component</fullName>
    </alternativeName>
</protein>
<keyword evidence="4" id="KW-0597">Phosphoprotein</keyword>
<gene>
    <name evidence="12" type="primary">ulaC_1</name>
    <name evidence="12" type="ORF">NCTC10717_00585</name>
</gene>
<evidence type="ECO:0000256" key="10">
    <source>
        <dbReference type="ARBA" id="ARBA00042072"/>
    </source>
</evidence>
<dbReference type="CDD" id="cd00211">
    <property type="entry name" value="PTS_IIA_fru"/>
    <property type="match status" value="1"/>
</dbReference>
<evidence type="ECO:0000313" key="12">
    <source>
        <dbReference type="EMBL" id="SUO92501.1"/>
    </source>
</evidence>
<dbReference type="EMBL" id="UHIA01000003">
    <property type="protein sequence ID" value="SUO92501.1"/>
    <property type="molecule type" value="Genomic_DNA"/>
</dbReference>
<dbReference type="Gene3D" id="3.40.930.10">
    <property type="entry name" value="Mannitol-specific EII, Chain A"/>
    <property type="match status" value="1"/>
</dbReference>
<dbReference type="PROSITE" id="PS51094">
    <property type="entry name" value="PTS_EIIA_TYPE_2"/>
    <property type="match status" value="1"/>
</dbReference>
<dbReference type="PANTHER" id="PTHR36203:SF1">
    <property type="entry name" value="ASCORBATE-SPECIFIC PTS SYSTEM EIIA COMPONENT"/>
    <property type="match status" value="1"/>
</dbReference>
<evidence type="ECO:0000259" key="11">
    <source>
        <dbReference type="PROSITE" id="PS51094"/>
    </source>
</evidence>
<evidence type="ECO:0000313" key="13">
    <source>
        <dbReference type="Proteomes" id="UP000254575"/>
    </source>
</evidence>
<dbReference type="SUPFAM" id="SSF55804">
    <property type="entry name" value="Phoshotransferase/anion transport protein"/>
    <property type="match status" value="1"/>
</dbReference>
<dbReference type="Pfam" id="PF00359">
    <property type="entry name" value="PTS_EIIA_2"/>
    <property type="match status" value="1"/>
</dbReference>
<evidence type="ECO:0000256" key="1">
    <source>
        <dbReference type="ARBA" id="ARBA00004496"/>
    </source>
</evidence>
<evidence type="ECO:0000256" key="6">
    <source>
        <dbReference type="ARBA" id="ARBA00022683"/>
    </source>
</evidence>
<dbReference type="AlphaFoldDB" id="A0A380MK67"/>
<evidence type="ECO:0000256" key="2">
    <source>
        <dbReference type="ARBA" id="ARBA00022448"/>
    </source>
</evidence>